<keyword evidence="3" id="KW-1185">Reference proteome</keyword>
<dbReference type="Pfam" id="PF17261">
    <property type="entry name" value="DUF5327"/>
    <property type="match status" value="1"/>
</dbReference>
<dbReference type="InterPro" id="IPR035218">
    <property type="entry name" value="DUF5327"/>
</dbReference>
<evidence type="ECO:0008006" key="4">
    <source>
        <dbReference type="Google" id="ProtNLM"/>
    </source>
</evidence>
<dbReference type="STRING" id="930128.SAMN05192532_102679"/>
<proteinExistence type="predicted"/>
<feature type="region of interest" description="Disordered" evidence="1">
    <location>
        <begin position="50"/>
        <end position="99"/>
    </location>
</feature>
<evidence type="ECO:0000256" key="1">
    <source>
        <dbReference type="SAM" id="MobiDB-lite"/>
    </source>
</evidence>
<evidence type="ECO:0000313" key="3">
    <source>
        <dbReference type="Proteomes" id="UP000199516"/>
    </source>
</evidence>
<dbReference type="EMBL" id="FONT01000002">
    <property type="protein sequence ID" value="SFE62846.1"/>
    <property type="molecule type" value="Genomic_DNA"/>
</dbReference>
<protein>
    <recommendedName>
        <fullName evidence="4">YwdI family protein</fullName>
    </recommendedName>
</protein>
<dbReference type="AlphaFoldDB" id="A0A1I2C337"/>
<reference evidence="2 3" key="1">
    <citation type="submission" date="2016-10" db="EMBL/GenBank/DDBJ databases">
        <authorList>
            <person name="de Groot N.N."/>
        </authorList>
    </citation>
    <scope>NUCLEOTIDE SEQUENCE [LARGE SCALE GENOMIC DNA]</scope>
    <source>
        <strain evidence="2 3">DSM 23995</strain>
    </source>
</reference>
<organism evidence="2 3">
    <name type="scientific">Alteribacillus iranensis</name>
    <dbReference type="NCBI Taxonomy" id="930128"/>
    <lineage>
        <taxon>Bacteria</taxon>
        <taxon>Bacillati</taxon>
        <taxon>Bacillota</taxon>
        <taxon>Bacilli</taxon>
        <taxon>Bacillales</taxon>
        <taxon>Bacillaceae</taxon>
        <taxon>Alteribacillus</taxon>
    </lineage>
</organism>
<evidence type="ECO:0000313" key="2">
    <source>
        <dbReference type="EMBL" id="SFE62846.1"/>
    </source>
</evidence>
<sequence>MINIPAQKIIEKMEEELLHLSELSEGDQTEAVQAHARVLRAYCDLLLDEETSKPTKNKTAKQPRVGSDIHRLSNKEISSPSIPQQDKDIPSTDGNLLEF</sequence>
<name>A0A1I2C337_9BACI</name>
<gene>
    <name evidence="2" type="ORF">SAMN05192532_102679</name>
</gene>
<feature type="compositionally biased region" description="Polar residues" evidence="1">
    <location>
        <begin position="75"/>
        <end position="84"/>
    </location>
</feature>
<accession>A0A1I2C337</accession>
<dbReference type="Proteomes" id="UP000199516">
    <property type="component" value="Unassembled WGS sequence"/>
</dbReference>